<evidence type="ECO:0000313" key="2">
    <source>
        <dbReference type="EMBL" id="KAF2462241.1"/>
    </source>
</evidence>
<feature type="region of interest" description="Disordered" evidence="1">
    <location>
        <begin position="93"/>
        <end position="114"/>
    </location>
</feature>
<protein>
    <submittedName>
        <fullName evidence="2">Uncharacterized protein</fullName>
    </submittedName>
</protein>
<proteinExistence type="predicted"/>
<feature type="region of interest" description="Disordered" evidence="1">
    <location>
        <begin position="1"/>
        <end position="52"/>
    </location>
</feature>
<gene>
    <name evidence="2" type="ORF">BDY21DRAFT_10462</name>
</gene>
<feature type="compositionally biased region" description="Pro residues" evidence="1">
    <location>
        <begin position="1"/>
        <end position="11"/>
    </location>
</feature>
<reference evidence="2" key="1">
    <citation type="journal article" date="2020" name="Stud. Mycol.">
        <title>101 Dothideomycetes genomes: a test case for predicting lifestyles and emergence of pathogens.</title>
        <authorList>
            <person name="Haridas S."/>
            <person name="Albert R."/>
            <person name="Binder M."/>
            <person name="Bloem J."/>
            <person name="Labutti K."/>
            <person name="Salamov A."/>
            <person name="Andreopoulos B."/>
            <person name="Baker S."/>
            <person name="Barry K."/>
            <person name="Bills G."/>
            <person name="Bluhm B."/>
            <person name="Cannon C."/>
            <person name="Castanera R."/>
            <person name="Culley D."/>
            <person name="Daum C."/>
            <person name="Ezra D."/>
            <person name="Gonzalez J."/>
            <person name="Henrissat B."/>
            <person name="Kuo A."/>
            <person name="Liang C."/>
            <person name="Lipzen A."/>
            <person name="Lutzoni F."/>
            <person name="Magnuson J."/>
            <person name="Mondo S."/>
            <person name="Nolan M."/>
            <person name="Ohm R."/>
            <person name="Pangilinan J."/>
            <person name="Park H.-J."/>
            <person name="Ramirez L."/>
            <person name="Alfaro M."/>
            <person name="Sun H."/>
            <person name="Tritt A."/>
            <person name="Yoshinaga Y."/>
            <person name="Zwiers L.-H."/>
            <person name="Turgeon B."/>
            <person name="Goodwin S."/>
            <person name="Spatafora J."/>
            <person name="Crous P."/>
            <person name="Grigoriev I."/>
        </authorList>
    </citation>
    <scope>NUCLEOTIDE SEQUENCE</scope>
    <source>
        <strain evidence="2">ATCC 16933</strain>
    </source>
</reference>
<evidence type="ECO:0000256" key="1">
    <source>
        <dbReference type="SAM" id="MobiDB-lite"/>
    </source>
</evidence>
<organism evidence="2 3">
    <name type="scientific">Lineolata rhizophorae</name>
    <dbReference type="NCBI Taxonomy" id="578093"/>
    <lineage>
        <taxon>Eukaryota</taxon>
        <taxon>Fungi</taxon>
        <taxon>Dikarya</taxon>
        <taxon>Ascomycota</taxon>
        <taxon>Pezizomycotina</taxon>
        <taxon>Dothideomycetes</taxon>
        <taxon>Dothideomycetes incertae sedis</taxon>
        <taxon>Lineolatales</taxon>
        <taxon>Lineolataceae</taxon>
        <taxon>Lineolata</taxon>
    </lineage>
</organism>
<dbReference type="Proteomes" id="UP000799766">
    <property type="component" value="Unassembled WGS sequence"/>
</dbReference>
<dbReference type="AlphaFoldDB" id="A0A6A6PE49"/>
<evidence type="ECO:0000313" key="3">
    <source>
        <dbReference type="Proteomes" id="UP000799766"/>
    </source>
</evidence>
<sequence>MLHPSPPPATPPIGLTATASHPLSAYDLPPEKLGSLHLPNRLGSRPSATSPGACEHEVAAFFRPLAGHSIFRWLTSSNSSRHPCVPPMIRSTVRRRRRRGRRGQDMGNQRSKKIQTKDFSFEEIGEILLCLCTPYT</sequence>
<name>A0A6A6PE49_9PEZI</name>
<accession>A0A6A6PE49</accession>
<dbReference type="EMBL" id="MU001670">
    <property type="protein sequence ID" value="KAF2462241.1"/>
    <property type="molecule type" value="Genomic_DNA"/>
</dbReference>
<keyword evidence="3" id="KW-1185">Reference proteome</keyword>